<keyword evidence="2" id="KW-0699">rRNA-binding</keyword>
<dbReference type="Gene3D" id="3.30.1370.30">
    <property type="match status" value="1"/>
</dbReference>
<dbReference type="GO" id="GO:0006412">
    <property type="term" value="P:translation"/>
    <property type="evidence" value="ECO:0007669"/>
    <property type="project" value="InterPro"/>
</dbReference>
<gene>
    <name evidence="6" type="ORF">MNBD_DELTA03-273</name>
</gene>
<dbReference type="HAMAP" id="MF_01302_B">
    <property type="entry name" value="Ribosomal_uS8_B"/>
    <property type="match status" value="1"/>
</dbReference>
<proteinExistence type="inferred from homology"/>
<dbReference type="PROSITE" id="PS00053">
    <property type="entry name" value="RIBOSOMAL_S8"/>
    <property type="match status" value="1"/>
</dbReference>
<evidence type="ECO:0000256" key="1">
    <source>
        <dbReference type="ARBA" id="ARBA00006471"/>
    </source>
</evidence>
<organism evidence="6">
    <name type="scientific">hydrothermal vent metagenome</name>
    <dbReference type="NCBI Taxonomy" id="652676"/>
    <lineage>
        <taxon>unclassified sequences</taxon>
        <taxon>metagenomes</taxon>
        <taxon>ecological metagenomes</taxon>
    </lineage>
</organism>
<sequence length="133" mass="14752">MSMSDPVADMLTRIRNAGMVHFQSVDMPYSKMKHHVAQIMQNEGYINAFEVVVEKGPQNTLRIDLKYDGNGNRVITGLRRVSKPGRRVYASHHEIPAVMSGLGISIVSTSQGIISGRQARSKKIGGEIICEVW</sequence>
<dbReference type="InterPro" id="IPR047863">
    <property type="entry name" value="Ribosomal_uS8_CS"/>
</dbReference>
<dbReference type="GO" id="GO:0019843">
    <property type="term" value="F:rRNA binding"/>
    <property type="evidence" value="ECO:0007669"/>
    <property type="project" value="UniProtKB-KW"/>
</dbReference>
<dbReference type="NCBIfam" id="NF001109">
    <property type="entry name" value="PRK00136.1"/>
    <property type="match status" value="1"/>
</dbReference>
<dbReference type="GO" id="GO:0005737">
    <property type="term" value="C:cytoplasm"/>
    <property type="evidence" value="ECO:0007669"/>
    <property type="project" value="UniProtKB-ARBA"/>
</dbReference>
<keyword evidence="3" id="KW-0694">RNA-binding</keyword>
<dbReference type="AlphaFoldDB" id="A0A3B0VPX0"/>
<keyword evidence="4 6" id="KW-0689">Ribosomal protein</keyword>
<name>A0A3B0VPX0_9ZZZZ</name>
<reference evidence="6" key="1">
    <citation type="submission" date="2018-06" db="EMBL/GenBank/DDBJ databases">
        <authorList>
            <person name="Zhirakovskaya E."/>
        </authorList>
    </citation>
    <scope>NUCLEOTIDE SEQUENCE</scope>
</reference>
<evidence type="ECO:0000256" key="2">
    <source>
        <dbReference type="ARBA" id="ARBA00022730"/>
    </source>
</evidence>
<dbReference type="GO" id="GO:0005840">
    <property type="term" value="C:ribosome"/>
    <property type="evidence" value="ECO:0007669"/>
    <property type="project" value="UniProtKB-KW"/>
</dbReference>
<evidence type="ECO:0000256" key="4">
    <source>
        <dbReference type="ARBA" id="ARBA00022980"/>
    </source>
</evidence>
<dbReference type="PANTHER" id="PTHR11758">
    <property type="entry name" value="40S RIBOSOMAL PROTEIN S15A"/>
    <property type="match status" value="1"/>
</dbReference>
<dbReference type="InterPro" id="IPR000630">
    <property type="entry name" value="Ribosomal_uS8"/>
</dbReference>
<dbReference type="InterPro" id="IPR035987">
    <property type="entry name" value="Ribosomal_uS8_sf"/>
</dbReference>
<evidence type="ECO:0000313" key="6">
    <source>
        <dbReference type="EMBL" id="VAW41142.1"/>
    </source>
</evidence>
<dbReference type="EMBL" id="UOEX01000372">
    <property type="protein sequence ID" value="VAW41142.1"/>
    <property type="molecule type" value="Genomic_DNA"/>
</dbReference>
<evidence type="ECO:0000256" key="5">
    <source>
        <dbReference type="ARBA" id="ARBA00023274"/>
    </source>
</evidence>
<keyword evidence="5" id="KW-0687">Ribonucleoprotein</keyword>
<accession>A0A3B0VPX0</accession>
<dbReference type="SUPFAM" id="SSF56047">
    <property type="entry name" value="Ribosomal protein S8"/>
    <property type="match status" value="1"/>
</dbReference>
<dbReference type="FunFam" id="3.30.1370.30:FF:000002">
    <property type="entry name" value="30S ribosomal protein S8"/>
    <property type="match status" value="1"/>
</dbReference>
<dbReference type="Gene3D" id="3.30.1490.10">
    <property type="match status" value="1"/>
</dbReference>
<dbReference type="GO" id="GO:0003735">
    <property type="term" value="F:structural constituent of ribosome"/>
    <property type="evidence" value="ECO:0007669"/>
    <property type="project" value="InterPro"/>
</dbReference>
<dbReference type="GO" id="GO:1990904">
    <property type="term" value="C:ribonucleoprotein complex"/>
    <property type="evidence" value="ECO:0007669"/>
    <property type="project" value="UniProtKB-KW"/>
</dbReference>
<dbReference type="Pfam" id="PF00410">
    <property type="entry name" value="Ribosomal_S8"/>
    <property type="match status" value="1"/>
</dbReference>
<comment type="similarity">
    <text evidence="1">Belongs to the universal ribosomal protein uS8 family.</text>
</comment>
<dbReference type="FunFam" id="3.30.1490.10:FF:000001">
    <property type="entry name" value="30S ribosomal protein S8"/>
    <property type="match status" value="1"/>
</dbReference>
<protein>
    <submittedName>
        <fullName evidence="6">SSU ribosomal protein S8p (S15Ae)</fullName>
    </submittedName>
</protein>
<evidence type="ECO:0000256" key="3">
    <source>
        <dbReference type="ARBA" id="ARBA00022884"/>
    </source>
</evidence>